<proteinExistence type="predicted"/>
<organism evidence="1 2">
    <name type="scientific">Rubus argutus</name>
    <name type="common">Southern blackberry</name>
    <dbReference type="NCBI Taxonomy" id="59490"/>
    <lineage>
        <taxon>Eukaryota</taxon>
        <taxon>Viridiplantae</taxon>
        <taxon>Streptophyta</taxon>
        <taxon>Embryophyta</taxon>
        <taxon>Tracheophyta</taxon>
        <taxon>Spermatophyta</taxon>
        <taxon>Magnoliopsida</taxon>
        <taxon>eudicotyledons</taxon>
        <taxon>Gunneridae</taxon>
        <taxon>Pentapetalae</taxon>
        <taxon>rosids</taxon>
        <taxon>fabids</taxon>
        <taxon>Rosales</taxon>
        <taxon>Rosaceae</taxon>
        <taxon>Rosoideae</taxon>
        <taxon>Rosoideae incertae sedis</taxon>
        <taxon>Rubus</taxon>
    </lineage>
</organism>
<sequence length="292" mass="32967">MTSVVEEIIADGRLRLTPYNTLSAPVVHDIDLDLLSTRLHYILKRVYTFWDPLNDQYTGTMSDVTATISNDIDSLVDFSMWCCYNRLRKVAMLYAPKVFTSRMNPEAPCPTTRMEFPDFVSSVIRSIGPLRITDSGTEFCLIYATAAAKMKTYGRASVQWPNWMSYDRLMKGLRACGVKCSAVNDAMDPANSHGSFWTTCRLTLNEGLYNFFETVHPCHYTNIADDVVLATILSEDPTLTPFPNVVNSGGRSGNQQQPVYTCYLAHRICSYHIDGIWREKLTAAADHHDEKT</sequence>
<evidence type="ECO:0000313" key="1">
    <source>
        <dbReference type="EMBL" id="KAK9923468.1"/>
    </source>
</evidence>
<accession>A0AAW1WG07</accession>
<evidence type="ECO:0000313" key="2">
    <source>
        <dbReference type="Proteomes" id="UP001457282"/>
    </source>
</evidence>
<keyword evidence="2" id="KW-1185">Reference proteome</keyword>
<dbReference type="EMBL" id="JBEDUW010000006">
    <property type="protein sequence ID" value="KAK9923468.1"/>
    <property type="molecule type" value="Genomic_DNA"/>
</dbReference>
<gene>
    <name evidence="1" type="ORF">M0R45_031885</name>
</gene>
<dbReference type="AlphaFoldDB" id="A0AAW1WG07"/>
<dbReference type="Proteomes" id="UP001457282">
    <property type="component" value="Unassembled WGS sequence"/>
</dbReference>
<name>A0AAW1WG07_RUBAR</name>
<protein>
    <submittedName>
        <fullName evidence="1">Uncharacterized protein</fullName>
    </submittedName>
</protein>
<comment type="caution">
    <text evidence="1">The sequence shown here is derived from an EMBL/GenBank/DDBJ whole genome shotgun (WGS) entry which is preliminary data.</text>
</comment>
<reference evidence="1 2" key="1">
    <citation type="journal article" date="2023" name="G3 (Bethesda)">
        <title>A chromosome-length genome assembly and annotation of blackberry (Rubus argutus, cv. 'Hillquist').</title>
        <authorList>
            <person name="Bruna T."/>
            <person name="Aryal R."/>
            <person name="Dudchenko O."/>
            <person name="Sargent D.J."/>
            <person name="Mead D."/>
            <person name="Buti M."/>
            <person name="Cavallini A."/>
            <person name="Hytonen T."/>
            <person name="Andres J."/>
            <person name="Pham M."/>
            <person name="Weisz D."/>
            <person name="Mascagni F."/>
            <person name="Usai G."/>
            <person name="Natali L."/>
            <person name="Bassil N."/>
            <person name="Fernandez G.E."/>
            <person name="Lomsadze A."/>
            <person name="Armour M."/>
            <person name="Olukolu B."/>
            <person name="Poorten T."/>
            <person name="Britton C."/>
            <person name="Davik J."/>
            <person name="Ashrafi H."/>
            <person name="Aiden E.L."/>
            <person name="Borodovsky M."/>
            <person name="Worthington M."/>
        </authorList>
    </citation>
    <scope>NUCLEOTIDE SEQUENCE [LARGE SCALE GENOMIC DNA]</scope>
    <source>
        <strain evidence="1">PI 553951</strain>
    </source>
</reference>